<dbReference type="KEGG" id="cwo:Cwoe_3359"/>
<dbReference type="Proteomes" id="UP000008229">
    <property type="component" value="Chromosome"/>
</dbReference>
<dbReference type="ESTHER" id="conwi-d3ff60">
    <property type="family name" value="HNLyase_Bact"/>
</dbReference>
<sequence length="234" mass="24664">MSTYALIPGAWHGAWCWARVAPLLTAAGHRVVAVDLPCEDATAGCAAYRDVVLDAIGGEDADLIVVGHSAGGLTAPLVARAAAQPVRRLAFVCALLPLPGRAFAEQNAAERILEQEYQAGVQTDDAGLRRWVDADVCARTMYAGCAPEDVAWAFGQLRPQASTMYTETSPLDVWPGDAPILDIRGDRDRLVSPAWAAQAVPRRLGVEPAVIAGSGHSPMLSHPRELAALLLAAA</sequence>
<evidence type="ECO:0000313" key="3">
    <source>
        <dbReference type="Proteomes" id="UP000008229"/>
    </source>
</evidence>
<dbReference type="eggNOG" id="COG2267">
    <property type="taxonomic scope" value="Bacteria"/>
</dbReference>
<dbReference type="Gene3D" id="3.40.50.1820">
    <property type="entry name" value="alpha/beta hydrolase"/>
    <property type="match status" value="1"/>
</dbReference>
<keyword evidence="3" id="KW-1185">Reference proteome</keyword>
<dbReference type="STRING" id="469383.Cwoe_3359"/>
<evidence type="ECO:0000259" key="1">
    <source>
        <dbReference type="Pfam" id="PF12697"/>
    </source>
</evidence>
<dbReference type="InterPro" id="IPR000073">
    <property type="entry name" value="AB_hydrolase_1"/>
</dbReference>
<dbReference type="Pfam" id="PF12697">
    <property type="entry name" value="Abhydrolase_6"/>
    <property type="match status" value="1"/>
</dbReference>
<proteinExistence type="predicted"/>
<dbReference type="InterPro" id="IPR052897">
    <property type="entry name" value="Sec-Metab_Biosynth_Hydrolase"/>
</dbReference>
<reference evidence="2 3" key="1">
    <citation type="journal article" date="2010" name="Stand. Genomic Sci.">
        <title>Complete genome sequence of Conexibacter woesei type strain (ID131577).</title>
        <authorList>
            <person name="Pukall R."/>
            <person name="Lapidus A."/>
            <person name="Glavina Del Rio T."/>
            <person name="Copeland A."/>
            <person name="Tice H."/>
            <person name="Cheng J.-F."/>
            <person name="Lucas S."/>
            <person name="Chen F."/>
            <person name="Nolan M."/>
            <person name="Bruce D."/>
            <person name="Goodwin L."/>
            <person name="Pitluck S."/>
            <person name="Mavromatis K."/>
            <person name="Ivanova N."/>
            <person name="Ovchinnikova G."/>
            <person name="Pati A."/>
            <person name="Chen A."/>
            <person name="Palaniappan K."/>
            <person name="Land M."/>
            <person name="Hauser L."/>
            <person name="Chang Y.-J."/>
            <person name="Jeffries C.D."/>
            <person name="Chain P."/>
            <person name="Meincke L."/>
            <person name="Sims D."/>
            <person name="Brettin T."/>
            <person name="Detter J.C."/>
            <person name="Rohde M."/>
            <person name="Goeker M."/>
            <person name="Bristow J."/>
            <person name="Eisen J.A."/>
            <person name="Markowitz V."/>
            <person name="Kyrpides N.C."/>
            <person name="Klenk H.-P."/>
            <person name="Hugenholtz P."/>
        </authorList>
    </citation>
    <scope>NUCLEOTIDE SEQUENCE [LARGE SCALE GENOMIC DNA]</scope>
    <source>
        <strain evidence="3">DSM 14684 / CIP 108061 / JCM 11494 / NBRC 100937 / ID131577</strain>
    </source>
</reference>
<accession>D3FF60</accession>
<name>D3FF60_CONWI</name>
<dbReference type="AlphaFoldDB" id="D3FF60"/>
<dbReference type="PANTHER" id="PTHR37017:SF11">
    <property type="entry name" value="ESTERASE_LIPASE_THIOESTERASE DOMAIN-CONTAINING PROTEIN"/>
    <property type="match status" value="1"/>
</dbReference>
<dbReference type="RefSeq" id="WP_012934828.1">
    <property type="nucleotide sequence ID" value="NC_013739.1"/>
</dbReference>
<evidence type="ECO:0000313" key="2">
    <source>
        <dbReference type="EMBL" id="ADB51777.1"/>
    </source>
</evidence>
<dbReference type="HOGENOM" id="CLU_046066_3_3_11"/>
<protein>
    <submittedName>
        <fullName evidence="2">Hydrolase, alpha/beta fold family protein</fullName>
    </submittedName>
</protein>
<feature type="domain" description="AB hydrolase-1" evidence="1">
    <location>
        <begin position="6"/>
        <end position="228"/>
    </location>
</feature>
<dbReference type="SUPFAM" id="SSF53474">
    <property type="entry name" value="alpha/beta-Hydrolases"/>
    <property type="match status" value="1"/>
</dbReference>
<dbReference type="GO" id="GO:0016787">
    <property type="term" value="F:hydrolase activity"/>
    <property type="evidence" value="ECO:0007669"/>
    <property type="project" value="UniProtKB-KW"/>
</dbReference>
<reference evidence="3" key="2">
    <citation type="submission" date="2010-01" db="EMBL/GenBank/DDBJ databases">
        <title>The complete genome of Conexibacter woesei DSM 14684.</title>
        <authorList>
            <consortium name="US DOE Joint Genome Institute (JGI-PGF)"/>
            <person name="Lucas S."/>
            <person name="Copeland A."/>
            <person name="Lapidus A."/>
            <person name="Glavina del Rio T."/>
            <person name="Dalin E."/>
            <person name="Tice H."/>
            <person name="Bruce D."/>
            <person name="Goodwin L."/>
            <person name="Pitluck S."/>
            <person name="Kyrpides N."/>
            <person name="Mavromatis K."/>
            <person name="Ivanova N."/>
            <person name="Mikhailova N."/>
            <person name="Chertkov O."/>
            <person name="Brettin T."/>
            <person name="Detter J.C."/>
            <person name="Han C."/>
            <person name="Larimer F."/>
            <person name="Land M."/>
            <person name="Hauser L."/>
            <person name="Markowitz V."/>
            <person name="Cheng J.-F."/>
            <person name="Hugenholtz P."/>
            <person name="Woyke T."/>
            <person name="Wu D."/>
            <person name="Pukall R."/>
            <person name="Steenblock K."/>
            <person name="Schneider S."/>
            <person name="Klenk H.-P."/>
            <person name="Eisen J.A."/>
        </authorList>
    </citation>
    <scope>NUCLEOTIDE SEQUENCE [LARGE SCALE GENOMIC DNA]</scope>
    <source>
        <strain evidence="3">DSM 14684 / CIP 108061 / JCM 11494 / NBRC 100937 / ID131577</strain>
    </source>
</reference>
<organism evidence="2 3">
    <name type="scientific">Conexibacter woesei (strain DSM 14684 / CCUG 47730 / CIP 108061 / JCM 11494 / NBRC 100937 / ID131577)</name>
    <dbReference type="NCBI Taxonomy" id="469383"/>
    <lineage>
        <taxon>Bacteria</taxon>
        <taxon>Bacillati</taxon>
        <taxon>Actinomycetota</taxon>
        <taxon>Thermoleophilia</taxon>
        <taxon>Solirubrobacterales</taxon>
        <taxon>Conexibacteraceae</taxon>
        <taxon>Conexibacter</taxon>
    </lineage>
</organism>
<dbReference type="EMBL" id="CP001854">
    <property type="protein sequence ID" value="ADB51777.1"/>
    <property type="molecule type" value="Genomic_DNA"/>
</dbReference>
<gene>
    <name evidence="2" type="ordered locus">Cwoe_3359</name>
</gene>
<dbReference type="OrthoDB" id="9773549at2"/>
<keyword evidence="2" id="KW-0378">Hydrolase</keyword>
<dbReference type="InterPro" id="IPR029058">
    <property type="entry name" value="AB_hydrolase_fold"/>
</dbReference>
<dbReference type="PANTHER" id="PTHR37017">
    <property type="entry name" value="AB HYDROLASE-1 DOMAIN-CONTAINING PROTEIN-RELATED"/>
    <property type="match status" value="1"/>
</dbReference>